<dbReference type="GO" id="GO:0000045">
    <property type="term" value="P:autophagosome assembly"/>
    <property type="evidence" value="ECO:0007669"/>
    <property type="project" value="TreeGrafter"/>
</dbReference>
<reference evidence="4 5" key="1">
    <citation type="submission" date="2024-02" db="EMBL/GenBank/DDBJ databases">
        <title>Chromosome-scale genome assembly of the rough periwinkle Littorina saxatilis.</title>
        <authorList>
            <person name="De Jode A."/>
            <person name="Faria R."/>
            <person name="Formenti G."/>
            <person name="Sims Y."/>
            <person name="Smith T.P."/>
            <person name="Tracey A."/>
            <person name="Wood J.M.D."/>
            <person name="Zagrodzka Z.B."/>
            <person name="Johannesson K."/>
            <person name="Butlin R.K."/>
            <person name="Leder E.H."/>
        </authorList>
    </citation>
    <scope>NUCLEOTIDE SEQUENCE [LARGE SCALE GENOMIC DNA]</scope>
    <source>
        <strain evidence="4">Snail1</strain>
        <tissue evidence="4">Muscle</tissue>
    </source>
</reference>
<keyword evidence="5" id="KW-1185">Reference proteome</keyword>
<evidence type="ECO:0000256" key="1">
    <source>
        <dbReference type="ARBA" id="ARBA00007130"/>
    </source>
</evidence>
<evidence type="ECO:0000256" key="3">
    <source>
        <dbReference type="ARBA" id="ARBA00023006"/>
    </source>
</evidence>
<dbReference type="InterPro" id="IPR012445">
    <property type="entry name" value="ATG101"/>
</dbReference>
<sequence length="217" mass="25393">MNARTETFELNVLGGQIPEVCNSIFHTILFLRSTGKYKYKEETSYSIGPVGAKDEDCDFLDLTYTRADSDQLDLFLKGEIEKFNRALRYNESLRSGEITLTFYQKKQKRWPFSQECIPWEMWTLSLKVIHLPNEHERNAYRTNLGMAVGEKVMYITEIMSRDQYVPKNPNYSELDNVFDSSFPTVQPYLFKIEHTMQSPSSNVSTTMRKFLKDTLML</sequence>
<dbReference type="EMBL" id="JBAMIC010000012">
    <property type="protein sequence ID" value="KAK7099331.1"/>
    <property type="molecule type" value="Genomic_DNA"/>
</dbReference>
<comment type="caution">
    <text evidence="4">The sequence shown here is derived from an EMBL/GenBank/DDBJ whole genome shotgun (WGS) entry which is preliminary data.</text>
</comment>
<protein>
    <recommendedName>
        <fullName evidence="2">Autophagy-related protein 101</fullName>
    </recommendedName>
</protein>
<accession>A0AAN9G8M3</accession>
<keyword evidence="3" id="KW-0072">Autophagy</keyword>
<organism evidence="4 5">
    <name type="scientific">Littorina saxatilis</name>
    <dbReference type="NCBI Taxonomy" id="31220"/>
    <lineage>
        <taxon>Eukaryota</taxon>
        <taxon>Metazoa</taxon>
        <taxon>Spiralia</taxon>
        <taxon>Lophotrochozoa</taxon>
        <taxon>Mollusca</taxon>
        <taxon>Gastropoda</taxon>
        <taxon>Caenogastropoda</taxon>
        <taxon>Littorinimorpha</taxon>
        <taxon>Littorinoidea</taxon>
        <taxon>Littorinidae</taxon>
        <taxon>Littorina</taxon>
    </lineage>
</organism>
<dbReference type="PANTHER" id="PTHR13292:SF0">
    <property type="entry name" value="AUTOPHAGY-RELATED PROTEIN 101"/>
    <property type="match status" value="1"/>
</dbReference>
<dbReference type="AlphaFoldDB" id="A0AAN9G8M3"/>
<evidence type="ECO:0000313" key="4">
    <source>
        <dbReference type="EMBL" id="KAK7099331.1"/>
    </source>
</evidence>
<evidence type="ECO:0000256" key="2">
    <source>
        <dbReference type="ARBA" id="ARBA00018874"/>
    </source>
</evidence>
<evidence type="ECO:0000313" key="5">
    <source>
        <dbReference type="Proteomes" id="UP001374579"/>
    </source>
</evidence>
<comment type="similarity">
    <text evidence="1">Belongs to the ATG101 family.</text>
</comment>
<dbReference type="GO" id="GO:0000407">
    <property type="term" value="C:phagophore assembly site"/>
    <property type="evidence" value="ECO:0007669"/>
    <property type="project" value="TreeGrafter"/>
</dbReference>
<dbReference type="GO" id="GO:0019901">
    <property type="term" value="F:protein kinase binding"/>
    <property type="evidence" value="ECO:0007669"/>
    <property type="project" value="TreeGrafter"/>
</dbReference>
<proteinExistence type="inferred from homology"/>
<name>A0AAN9G8M3_9CAEN</name>
<dbReference type="Proteomes" id="UP001374579">
    <property type="component" value="Unassembled WGS sequence"/>
</dbReference>
<gene>
    <name evidence="4" type="ORF">V1264_003482</name>
</gene>
<dbReference type="Pfam" id="PF07855">
    <property type="entry name" value="ATG101"/>
    <property type="match status" value="1"/>
</dbReference>
<dbReference type="PANTHER" id="PTHR13292">
    <property type="entry name" value="AUTOPHAGY-RELATED PROTEIN 101"/>
    <property type="match status" value="1"/>
</dbReference>
<dbReference type="GO" id="GO:1990316">
    <property type="term" value="C:Atg1/ULK1 kinase complex"/>
    <property type="evidence" value="ECO:0007669"/>
    <property type="project" value="TreeGrafter"/>
</dbReference>